<comment type="caution">
    <text evidence="2">The sequence shown here is derived from an EMBL/GenBank/DDBJ whole genome shotgun (WGS) entry which is preliminary data.</text>
</comment>
<sequence>MQEKRAESPKSKEHGAKHHEINKNNVIFALKEQKQFESNKKSVSIRVFAWRIRFIRVLFFLTAKI</sequence>
<keyword evidence="3" id="KW-1185">Reference proteome</keyword>
<protein>
    <submittedName>
        <fullName evidence="2">Uncharacterized protein</fullName>
    </submittedName>
</protein>
<reference evidence="2" key="1">
    <citation type="submission" date="2021-11" db="EMBL/GenBank/DDBJ databases">
        <title>Description of novel Flavobacterium species.</title>
        <authorList>
            <person name="Saticioglu I.B."/>
            <person name="Ay H."/>
            <person name="Altun S."/>
            <person name="Duman M."/>
        </authorList>
    </citation>
    <scope>NUCLEOTIDE SEQUENCE</scope>
    <source>
        <strain evidence="2">F-126</strain>
    </source>
</reference>
<feature type="region of interest" description="Disordered" evidence="1">
    <location>
        <begin position="1"/>
        <end position="22"/>
    </location>
</feature>
<dbReference type="EMBL" id="JAJJMN010000002">
    <property type="protein sequence ID" value="MCC9019834.1"/>
    <property type="molecule type" value="Genomic_DNA"/>
</dbReference>
<evidence type="ECO:0000313" key="2">
    <source>
        <dbReference type="EMBL" id="MCC9019834.1"/>
    </source>
</evidence>
<evidence type="ECO:0000256" key="1">
    <source>
        <dbReference type="SAM" id="MobiDB-lite"/>
    </source>
</evidence>
<organism evidence="2 3">
    <name type="scientific">Flavobacterium lipolyticum</name>
    <dbReference type="NCBI Taxonomy" id="2893754"/>
    <lineage>
        <taxon>Bacteria</taxon>
        <taxon>Pseudomonadati</taxon>
        <taxon>Bacteroidota</taxon>
        <taxon>Flavobacteriia</taxon>
        <taxon>Flavobacteriales</taxon>
        <taxon>Flavobacteriaceae</taxon>
        <taxon>Flavobacterium</taxon>
    </lineage>
</organism>
<dbReference type="Proteomes" id="UP001430700">
    <property type="component" value="Unassembled WGS sequence"/>
</dbReference>
<dbReference type="RefSeq" id="WP_230000857.1">
    <property type="nucleotide sequence ID" value="NZ_JAJJMN010000002.1"/>
</dbReference>
<gene>
    <name evidence="2" type="ORF">LNQ34_18875</name>
</gene>
<accession>A0ABS8M575</accession>
<proteinExistence type="predicted"/>
<evidence type="ECO:0000313" key="3">
    <source>
        <dbReference type="Proteomes" id="UP001430700"/>
    </source>
</evidence>
<name>A0ABS8M575_9FLAO</name>